<reference evidence="1" key="1">
    <citation type="submission" date="2018-05" db="EMBL/GenBank/DDBJ databases">
        <authorList>
            <person name="Lanie J.A."/>
            <person name="Ng W.-L."/>
            <person name="Kazmierczak K.M."/>
            <person name="Andrzejewski T.M."/>
            <person name="Davidsen T.M."/>
            <person name="Wayne K.J."/>
            <person name="Tettelin H."/>
            <person name="Glass J.I."/>
            <person name="Rusch D."/>
            <person name="Podicherti R."/>
            <person name="Tsui H.-C.T."/>
            <person name="Winkler M.E."/>
        </authorList>
    </citation>
    <scope>NUCLEOTIDE SEQUENCE</scope>
</reference>
<accession>A0A382G276</accession>
<protein>
    <submittedName>
        <fullName evidence="1">Uncharacterized protein</fullName>
    </submittedName>
</protein>
<dbReference type="AlphaFoldDB" id="A0A382G276"/>
<evidence type="ECO:0000313" key="1">
    <source>
        <dbReference type="EMBL" id="SVB68714.1"/>
    </source>
</evidence>
<feature type="non-terminal residue" evidence="1">
    <location>
        <position position="62"/>
    </location>
</feature>
<name>A0A382G276_9ZZZZ</name>
<organism evidence="1">
    <name type="scientific">marine metagenome</name>
    <dbReference type="NCBI Taxonomy" id="408172"/>
    <lineage>
        <taxon>unclassified sequences</taxon>
        <taxon>metagenomes</taxon>
        <taxon>ecological metagenomes</taxon>
    </lineage>
</organism>
<proteinExistence type="predicted"/>
<dbReference type="EMBL" id="UINC01052877">
    <property type="protein sequence ID" value="SVB68714.1"/>
    <property type="molecule type" value="Genomic_DNA"/>
</dbReference>
<dbReference type="SUPFAM" id="SSF53756">
    <property type="entry name" value="UDP-Glycosyltransferase/glycogen phosphorylase"/>
    <property type="match status" value="1"/>
</dbReference>
<sequence length="62" mass="6802">MHLSDEFGLTYKQIEQDGFNIDSKVDMGLISDTEIGIIQSITKGMSGFVEALEGLKPDLLLV</sequence>
<gene>
    <name evidence="1" type="ORF">METZ01_LOCUS221568</name>
</gene>